<evidence type="ECO:0000256" key="1">
    <source>
        <dbReference type="SAM" id="Coils"/>
    </source>
</evidence>
<dbReference type="Proteomes" id="UP001175000">
    <property type="component" value="Unassembled WGS sequence"/>
</dbReference>
<keyword evidence="4" id="KW-1185">Reference proteome</keyword>
<sequence>MIHRLFLMSLLGTCMANRWLLHESCFNDPKLETALIASFKEAIEIAQTAVDVLEKDLQNEKVQSMVRYIVGTENLEASLNVAKEYFTNVGKYKKEETTDMDLVDGDLTNQDVRVYCDGSNWGPGPSLGTLKNTETGTLKGKEEVNMFMTPCFEKERPQAGDTLAMAVTTSSNIIDMPRYRQVYDPWKAGKQKDPQPSVGPFSTVHPDNPNTMNICKWYLNAIKDTSDNKIFHGISDDAIRRVREPDFIASLGQTKPIDVLKESMGALLIHELTHTNLGGLSYDDERPPGCYGWECVGTLKNIYNADSINILAVCMFLFRNGFWVDNQGAIQTV</sequence>
<organism evidence="3 4">
    <name type="scientific">Immersiella caudata</name>
    <dbReference type="NCBI Taxonomy" id="314043"/>
    <lineage>
        <taxon>Eukaryota</taxon>
        <taxon>Fungi</taxon>
        <taxon>Dikarya</taxon>
        <taxon>Ascomycota</taxon>
        <taxon>Pezizomycotina</taxon>
        <taxon>Sordariomycetes</taxon>
        <taxon>Sordariomycetidae</taxon>
        <taxon>Sordariales</taxon>
        <taxon>Lasiosphaeriaceae</taxon>
        <taxon>Immersiella</taxon>
    </lineage>
</organism>
<name>A0AA40BY07_9PEZI</name>
<evidence type="ECO:0000256" key="2">
    <source>
        <dbReference type="SAM" id="SignalP"/>
    </source>
</evidence>
<feature type="chain" id="PRO_5041204671" description="Lysine-specific metallo-endopeptidase domain-containing protein" evidence="2">
    <location>
        <begin position="17"/>
        <end position="333"/>
    </location>
</feature>
<feature type="signal peptide" evidence="2">
    <location>
        <begin position="1"/>
        <end position="16"/>
    </location>
</feature>
<dbReference type="AlphaFoldDB" id="A0AA40BY07"/>
<reference evidence="3" key="1">
    <citation type="submission" date="2023-06" db="EMBL/GenBank/DDBJ databases">
        <title>Genome-scale phylogeny and comparative genomics of the fungal order Sordariales.</title>
        <authorList>
            <consortium name="Lawrence Berkeley National Laboratory"/>
            <person name="Hensen N."/>
            <person name="Bonometti L."/>
            <person name="Westerberg I."/>
            <person name="Brannstrom I.O."/>
            <person name="Guillou S."/>
            <person name="Cros-Aarteil S."/>
            <person name="Calhoun S."/>
            <person name="Haridas S."/>
            <person name="Kuo A."/>
            <person name="Mondo S."/>
            <person name="Pangilinan J."/>
            <person name="Riley R."/>
            <person name="Labutti K."/>
            <person name="Andreopoulos B."/>
            <person name="Lipzen A."/>
            <person name="Chen C."/>
            <person name="Yanf M."/>
            <person name="Daum C."/>
            <person name="Ng V."/>
            <person name="Clum A."/>
            <person name="Steindorff A."/>
            <person name="Ohm R."/>
            <person name="Martin F."/>
            <person name="Silar P."/>
            <person name="Natvig D."/>
            <person name="Lalanne C."/>
            <person name="Gautier V."/>
            <person name="Ament-Velasquez S.L."/>
            <person name="Kruys A."/>
            <person name="Hutchinson M.I."/>
            <person name="Powell A.J."/>
            <person name="Barry K."/>
            <person name="Miller A.N."/>
            <person name="Grigoriev I.V."/>
            <person name="Debuchy R."/>
            <person name="Gladieux P."/>
            <person name="Thoren M.H."/>
            <person name="Johannesson H."/>
        </authorList>
    </citation>
    <scope>NUCLEOTIDE SEQUENCE</scope>
    <source>
        <strain evidence="3">CBS 606.72</strain>
    </source>
</reference>
<keyword evidence="2" id="KW-0732">Signal</keyword>
<proteinExistence type="predicted"/>
<protein>
    <recommendedName>
        <fullName evidence="5">Lysine-specific metallo-endopeptidase domain-containing protein</fullName>
    </recommendedName>
</protein>
<comment type="caution">
    <text evidence="3">The sequence shown here is derived from an EMBL/GenBank/DDBJ whole genome shotgun (WGS) entry which is preliminary data.</text>
</comment>
<feature type="coiled-coil region" evidence="1">
    <location>
        <begin position="36"/>
        <end position="63"/>
    </location>
</feature>
<dbReference type="Gene3D" id="3.40.390.10">
    <property type="entry name" value="Collagenase (Catalytic Domain)"/>
    <property type="match status" value="1"/>
</dbReference>
<gene>
    <name evidence="3" type="ORF">B0T14DRAFT_274993</name>
</gene>
<dbReference type="InterPro" id="IPR024079">
    <property type="entry name" value="MetalloPept_cat_dom_sf"/>
</dbReference>
<evidence type="ECO:0000313" key="4">
    <source>
        <dbReference type="Proteomes" id="UP001175000"/>
    </source>
</evidence>
<accession>A0AA40BY07</accession>
<dbReference type="EMBL" id="JAULSU010000005">
    <property type="protein sequence ID" value="KAK0617749.1"/>
    <property type="molecule type" value="Genomic_DNA"/>
</dbReference>
<dbReference type="GO" id="GO:0008237">
    <property type="term" value="F:metallopeptidase activity"/>
    <property type="evidence" value="ECO:0007669"/>
    <property type="project" value="InterPro"/>
</dbReference>
<evidence type="ECO:0008006" key="5">
    <source>
        <dbReference type="Google" id="ProtNLM"/>
    </source>
</evidence>
<evidence type="ECO:0000313" key="3">
    <source>
        <dbReference type="EMBL" id="KAK0617749.1"/>
    </source>
</evidence>
<keyword evidence="1" id="KW-0175">Coiled coil</keyword>